<feature type="domain" description="Aldehyde dehydrogenase" evidence="7">
    <location>
        <begin position="56"/>
        <end position="517"/>
    </location>
</feature>
<gene>
    <name evidence="8" type="primary">pruA</name>
    <name evidence="8" type="ORF">GC096_28380</name>
</gene>
<evidence type="ECO:0000256" key="6">
    <source>
        <dbReference type="NCBIfam" id="TIGR01237"/>
    </source>
</evidence>
<evidence type="ECO:0000256" key="4">
    <source>
        <dbReference type="ARBA" id="ARBA00023027"/>
    </source>
</evidence>
<evidence type="ECO:0000256" key="1">
    <source>
        <dbReference type="ARBA" id="ARBA00004786"/>
    </source>
</evidence>
<accession>A0ABX1XHR4</accession>
<dbReference type="CDD" id="cd07124">
    <property type="entry name" value="ALDH_PutA-P5CDH-RocA"/>
    <property type="match status" value="1"/>
</dbReference>
<dbReference type="Pfam" id="PF00171">
    <property type="entry name" value="Aldedh"/>
    <property type="match status" value="1"/>
</dbReference>
<dbReference type="InterPro" id="IPR016160">
    <property type="entry name" value="Ald_DH_CS_CYS"/>
</dbReference>
<dbReference type="Gene3D" id="3.40.309.10">
    <property type="entry name" value="Aldehyde Dehydrogenase, Chain A, domain 2"/>
    <property type="match status" value="1"/>
</dbReference>
<sequence length="523" mass="56536">MTTLSTKVIPYANEPFTNFALEDNVKAMQAAIAKVKGELGREYPLYIGAEKVMTEAKITSINPGNVDEVIGYVSKADQALAEKAMNTALETFESWKRVPARERAEYLFKAAALMRERKHEFSALMILESGKNYVEADVDTAEAIDFIEFYAREMIRLSGINETQPLVRIPGENNQISYIPLGVGVVIPPWNFPLAICVGMTVSAVVSGNTVLLKPASTTPVIAHKFVALMEEVGLPAGVINFIPGSGAEVGDYLTTHPKTRFISFTGSKEIGLRINRLAADVAPGQIWIKRVIAEMGGKDGIVVDETADLEAAAVAIVASAFGFQGQKCSAGSRAIIVESVYDEVVEKVVAYTNRLQSGLPELNFAAGPVIDKASYERILDYIEVGKSEGTVLIGGGKAEGNGYYIQPTVFGNVSGKARLMQEEIFGPVLAIAKAKDWKEAIAMYNDTEFGLTGSYFSTDEDRIAEALETVHCGNLYINRKCTGALVGVHPFGGFNMSGTDSKAGGYDYLMLLTQAKLTSRKV</sequence>
<comment type="pathway">
    <text evidence="1">Amino-acid degradation; L-proline degradation into L-glutamate; L-glutamate from L-proline: step 2/2.</text>
</comment>
<dbReference type="InterPro" id="IPR016161">
    <property type="entry name" value="Ald_DH/histidinol_DH"/>
</dbReference>
<dbReference type="InterPro" id="IPR016163">
    <property type="entry name" value="Ald_DH_C"/>
</dbReference>
<protein>
    <recommendedName>
        <fullName evidence="2 6">L-glutamate gamma-semialdehyde dehydrogenase</fullName>
        <ecNumber evidence="2 6">1.2.1.88</ecNumber>
    </recommendedName>
</protein>
<dbReference type="InterPro" id="IPR050485">
    <property type="entry name" value="Proline_metab_enzyme"/>
</dbReference>
<evidence type="ECO:0000313" key="8">
    <source>
        <dbReference type="EMBL" id="NOU67949.1"/>
    </source>
</evidence>
<evidence type="ECO:0000256" key="5">
    <source>
        <dbReference type="ARBA" id="ARBA00048142"/>
    </source>
</evidence>
<evidence type="ECO:0000259" key="7">
    <source>
        <dbReference type="Pfam" id="PF00171"/>
    </source>
</evidence>
<dbReference type="RefSeq" id="WP_171635039.1">
    <property type="nucleotide sequence ID" value="NZ_WHNY01000075.1"/>
</dbReference>
<organism evidence="8 9">
    <name type="scientific">Paenibacillus plantarum</name>
    <dbReference type="NCBI Taxonomy" id="2654975"/>
    <lineage>
        <taxon>Bacteria</taxon>
        <taxon>Bacillati</taxon>
        <taxon>Bacillota</taxon>
        <taxon>Bacilli</taxon>
        <taxon>Bacillales</taxon>
        <taxon>Paenibacillaceae</taxon>
        <taxon>Paenibacillus</taxon>
    </lineage>
</organism>
<evidence type="ECO:0000256" key="2">
    <source>
        <dbReference type="ARBA" id="ARBA00012884"/>
    </source>
</evidence>
<dbReference type="NCBIfam" id="TIGR01237">
    <property type="entry name" value="D1pyr5carbox2"/>
    <property type="match status" value="1"/>
</dbReference>
<comment type="catalytic activity">
    <reaction evidence="5">
        <text>L-glutamate 5-semialdehyde + NAD(+) + H2O = L-glutamate + NADH + 2 H(+)</text>
        <dbReference type="Rhea" id="RHEA:30235"/>
        <dbReference type="ChEBI" id="CHEBI:15377"/>
        <dbReference type="ChEBI" id="CHEBI:15378"/>
        <dbReference type="ChEBI" id="CHEBI:29985"/>
        <dbReference type="ChEBI" id="CHEBI:57540"/>
        <dbReference type="ChEBI" id="CHEBI:57945"/>
        <dbReference type="ChEBI" id="CHEBI:58066"/>
        <dbReference type="EC" id="1.2.1.88"/>
    </reaction>
</comment>
<keyword evidence="3 8" id="KW-0560">Oxidoreductase</keyword>
<dbReference type="GO" id="GO:0003842">
    <property type="term" value="F:L-glutamate gamma-semialdehyde dehydrogenase activity"/>
    <property type="evidence" value="ECO:0007669"/>
    <property type="project" value="UniProtKB-EC"/>
</dbReference>
<reference evidence="8 9" key="1">
    <citation type="submission" date="2019-10" db="EMBL/GenBank/DDBJ databases">
        <title>Description of Paenibacillus humi sp. nov.</title>
        <authorList>
            <person name="Carlier A."/>
            <person name="Qi S."/>
        </authorList>
    </citation>
    <scope>NUCLEOTIDE SEQUENCE [LARGE SCALE GENOMIC DNA]</scope>
    <source>
        <strain evidence="8 9">LMG 31461</strain>
    </source>
</reference>
<dbReference type="NCBIfam" id="NF002852">
    <property type="entry name" value="PRK03137.1"/>
    <property type="match status" value="1"/>
</dbReference>
<dbReference type="EMBL" id="WHNY01000075">
    <property type="protein sequence ID" value="NOU67949.1"/>
    <property type="molecule type" value="Genomic_DNA"/>
</dbReference>
<dbReference type="InterPro" id="IPR016162">
    <property type="entry name" value="Ald_DH_N"/>
</dbReference>
<dbReference type="SUPFAM" id="SSF53720">
    <property type="entry name" value="ALDH-like"/>
    <property type="match status" value="1"/>
</dbReference>
<evidence type="ECO:0000313" key="9">
    <source>
        <dbReference type="Proteomes" id="UP000653578"/>
    </source>
</evidence>
<dbReference type="PROSITE" id="PS00070">
    <property type="entry name" value="ALDEHYDE_DEHYDR_CYS"/>
    <property type="match status" value="1"/>
</dbReference>
<dbReference type="PANTHER" id="PTHR42862">
    <property type="entry name" value="DELTA-1-PYRROLINE-5-CARBOXYLATE DEHYDROGENASE 1, ISOFORM A-RELATED"/>
    <property type="match status" value="1"/>
</dbReference>
<evidence type="ECO:0000256" key="3">
    <source>
        <dbReference type="ARBA" id="ARBA00023002"/>
    </source>
</evidence>
<dbReference type="EC" id="1.2.1.88" evidence="2 6"/>
<dbReference type="InterPro" id="IPR005932">
    <property type="entry name" value="RocA"/>
</dbReference>
<dbReference type="InterPro" id="IPR015590">
    <property type="entry name" value="Aldehyde_DH_dom"/>
</dbReference>
<dbReference type="PANTHER" id="PTHR42862:SF1">
    <property type="entry name" value="DELTA-1-PYRROLINE-5-CARBOXYLATE DEHYDROGENASE 2, ISOFORM A-RELATED"/>
    <property type="match status" value="1"/>
</dbReference>
<proteinExistence type="predicted"/>
<dbReference type="Gene3D" id="3.40.605.10">
    <property type="entry name" value="Aldehyde Dehydrogenase, Chain A, domain 1"/>
    <property type="match status" value="1"/>
</dbReference>
<keyword evidence="9" id="KW-1185">Reference proteome</keyword>
<dbReference type="Proteomes" id="UP000653578">
    <property type="component" value="Unassembled WGS sequence"/>
</dbReference>
<name>A0ABX1XHR4_9BACL</name>
<keyword evidence="4" id="KW-0520">NAD</keyword>
<comment type="caution">
    <text evidence="8">The sequence shown here is derived from an EMBL/GenBank/DDBJ whole genome shotgun (WGS) entry which is preliminary data.</text>
</comment>